<feature type="transmembrane region" description="Helical" evidence="1">
    <location>
        <begin position="64"/>
        <end position="86"/>
    </location>
</feature>
<protein>
    <submittedName>
        <fullName evidence="2">Uncharacterized protein</fullName>
    </submittedName>
</protein>
<reference evidence="2" key="1">
    <citation type="submission" date="2023-04" db="EMBL/GenBank/DDBJ databases">
        <authorList>
            <person name="Vijverberg K."/>
            <person name="Xiong W."/>
            <person name="Schranz E."/>
        </authorList>
    </citation>
    <scope>NUCLEOTIDE SEQUENCE</scope>
</reference>
<dbReference type="AlphaFoldDB" id="A0AA35YF74"/>
<dbReference type="EMBL" id="OX465078">
    <property type="protein sequence ID" value="CAI9272839.1"/>
    <property type="molecule type" value="Genomic_DNA"/>
</dbReference>
<keyword evidence="1" id="KW-1133">Transmembrane helix</keyword>
<evidence type="ECO:0000313" key="3">
    <source>
        <dbReference type="Proteomes" id="UP001177003"/>
    </source>
</evidence>
<keyword evidence="1" id="KW-0472">Membrane</keyword>
<dbReference type="Proteomes" id="UP001177003">
    <property type="component" value="Chromosome 2"/>
</dbReference>
<proteinExistence type="predicted"/>
<accession>A0AA35YF74</accession>
<dbReference type="PANTHER" id="PTHR34781:SF2">
    <property type="entry name" value="TRANSMEMBRANE PROTEIN"/>
    <property type="match status" value="1"/>
</dbReference>
<organism evidence="2 3">
    <name type="scientific">Lactuca saligna</name>
    <name type="common">Willowleaf lettuce</name>
    <dbReference type="NCBI Taxonomy" id="75948"/>
    <lineage>
        <taxon>Eukaryota</taxon>
        <taxon>Viridiplantae</taxon>
        <taxon>Streptophyta</taxon>
        <taxon>Embryophyta</taxon>
        <taxon>Tracheophyta</taxon>
        <taxon>Spermatophyta</taxon>
        <taxon>Magnoliopsida</taxon>
        <taxon>eudicotyledons</taxon>
        <taxon>Gunneridae</taxon>
        <taxon>Pentapetalae</taxon>
        <taxon>asterids</taxon>
        <taxon>campanulids</taxon>
        <taxon>Asterales</taxon>
        <taxon>Asteraceae</taxon>
        <taxon>Cichorioideae</taxon>
        <taxon>Cichorieae</taxon>
        <taxon>Lactucinae</taxon>
        <taxon>Lactuca</taxon>
    </lineage>
</organism>
<keyword evidence="1" id="KW-0812">Transmembrane</keyword>
<evidence type="ECO:0000313" key="2">
    <source>
        <dbReference type="EMBL" id="CAI9272839.1"/>
    </source>
</evidence>
<dbReference type="PANTHER" id="PTHR34781">
    <property type="entry name" value="TRANSMEMBRANE PROTEIN"/>
    <property type="match status" value="1"/>
</dbReference>
<evidence type="ECO:0000256" key="1">
    <source>
        <dbReference type="SAM" id="Phobius"/>
    </source>
</evidence>
<sequence length="130" mass="13939">MRDQDDRTRVLYQLCSMIINILGSPPLPIPFPFPTSFVGATVASSSSSSSAPSPQRPHVSPTGFAALFISISFALMLFGSAIFVIGVMLMPLVIALVMLFYLAGIVSNLTYLVAAVLRPSTRIVSGLVRY</sequence>
<keyword evidence="3" id="KW-1185">Reference proteome</keyword>
<name>A0AA35YF74_LACSI</name>
<feature type="transmembrane region" description="Helical" evidence="1">
    <location>
        <begin position="92"/>
        <end position="117"/>
    </location>
</feature>
<gene>
    <name evidence="2" type="ORF">LSALG_LOCUS13025</name>
</gene>